<reference evidence="2 5" key="1">
    <citation type="submission" date="2021-01" db="EMBL/GenBank/DDBJ databases">
        <title>Diatom-associated Roseobacters Show Island Model of Population Structure.</title>
        <authorList>
            <person name="Qu L."/>
            <person name="Feng X."/>
            <person name="Chen Y."/>
            <person name="Li L."/>
            <person name="Wang X."/>
            <person name="Hu Z."/>
            <person name="Wang H."/>
            <person name="Luo H."/>
        </authorList>
    </citation>
    <scope>NUCLEOTIDE SEQUENCE</scope>
    <source>
        <strain evidence="3 5">CC28-63</strain>
        <strain evidence="2">CC28-69</strain>
    </source>
</reference>
<sequence>MIRTLLASVPLIFSLSVPAMAQDKEAECRKIGQIATNIMAERKNGTNVRRAERRVIRAIPNKSKNDEVLAVQLVDWIYSLPEEQLTPEVSNALYQTCLSQ</sequence>
<dbReference type="EMBL" id="JAFBXE010000001">
    <property type="protein sequence ID" value="MBM2410933.1"/>
    <property type="molecule type" value="Genomic_DNA"/>
</dbReference>
<dbReference type="RefSeq" id="WP_085628274.1">
    <property type="nucleotide sequence ID" value="NZ_JAFBWU010000001.1"/>
</dbReference>
<dbReference type="Proteomes" id="UP000809440">
    <property type="component" value="Unassembled WGS sequence"/>
</dbReference>
<dbReference type="AlphaFoldDB" id="A0A9Q2NZQ0"/>
<protein>
    <recommendedName>
        <fullName evidence="6">DNA primase</fullName>
    </recommendedName>
</protein>
<evidence type="ECO:0008006" key="6">
    <source>
        <dbReference type="Google" id="ProtNLM"/>
    </source>
</evidence>
<feature type="chain" id="PRO_5040195111" description="DNA primase" evidence="1">
    <location>
        <begin position="22"/>
        <end position="100"/>
    </location>
</feature>
<comment type="caution">
    <text evidence="2">The sequence shown here is derived from an EMBL/GenBank/DDBJ whole genome shotgun (WGS) entry which is preliminary data.</text>
</comment>
<gene>
    <name evidence="2" type="ORF">JQX41_01345</name>
    <name evidence="3" type="ORF">JQX48_01345</name>
</gene>
<evidence type="ECO:0000313" key="3">
    <source>
        <dbReference type="EMBL" id="MBM2415600.1"/>
    </source>
</evidence>
<dbReference type="GeneID" id="62639993"/>
<evidence type="ECO:0000313" key="2">
    <source>
        <dbReference type="EMBL" id="MBM2410933.1"/>
    </source>
</evidence>
<proteinExistence type="predicted"/>
<keyword evidence="1" id="KW-0732">Signal</keyword>
<keyword evidence="5" id="KW-1185">Reference proteome</keyword>
<organism evidence="2 4">
    <name type="scientific">Marivita cryptomonadis</name>
    <dbReference type="NCBI Taxonomy" id="505252"/>
    <lineage>
        <taxon>Bacteria</taxon>
        <taxon>Pseudomonadati</taxon>
        <taxon>Pseudomonadota</taxon>
        <taxon>Alphaproteobacteria</taxon>
        <taxon>Rhodobacterales</taxon>
        <taxon>Roseobacteraceae</taxon>
        <taxon>Marivita</taxon>
    </lineage>
</organism>
<dbReference type="Proteomes" id="UP000755667">
    <property type="component" value="Unassembled WGS sequence"/>
</dbReference>
<dbReference type="OrthoDB" id="7875126at2"/>
<evidence type="ECO:0000313" key="4">
    <source>
        <dbReference type="Proteomes" id="UP000755667"/>
    </source>
</evidence>
<evidence type="ECO:0000256" key="1">
    <source>
        <dbReference type="SAM" id="SignalP"/>
    </source>
</evidence>
<feature type="signal peptide" evidence="1">
    <location>
        <begin position="1"/>
        <end position="21"/>
    </location>
</feature>
<name>A0A9Q2NZQ0_9RHOB</name>
<dbReference type="EMBL" id="JAFBXF010000001">
    <property type="protein sequence ID" value="MBM2415600.1"/>
    <property type="molecule type" value="Genomic_DNA"/>
</dbReference>
<evidence type="ECO:0000313" key="5">
    <source>
        <dbReference type="Proteomes" id="UP000809440"/>
    </source>
</evidence>
<accession>A0A9Q2NZQ0</accession>